<protein>
    <submittedName>
        <fullName evidence="1">DUF2147 domain-containing protein</fullName>
    </submittedName>
</protein>
<keyword evidence="2" id="KW-1185">Reference proteome</keyword>
<name>A0ABY6Q603_9GAMM</name>
<evidence type="ECO:0000313" key="2">
    <source>
        <dbReference type="Proteomes" id="UP001317963"/>
    </source>
</evidence>
<sequence>MLGGAKNLQRVGLSRSRWYVGAQSAKVKKSSEPCEAMFLYQLYRRLSIKAAQLISLHGRIAPAIVIMLSAVSAQAQIAQTPDGYWQHPEDPVWIEVLLQAGTGIALRNDDQPETVGFHVVKDLAATDEPGIWQGQVFVPQLDGYKKVTITMPDDQTLRMTVKFGFLRRSVDWSRVGEREDVVQ</sequence>
<gene>
    <name evidence="1" type="ORF">E0F26_04465</name>
</gene>
<dbReference type="EMBL" id="CP036501">
    <property type="protein sequence ID" value="UZP74039.1"/>
    <property type="molecule type" value="Genomic_DNA"/>
</dbReference>
<dbReference type="Proteomes" id="UP001317963">
    <property type="component" value="Chromosome"/>
</dbReference>
<accession>A0ABY6Q603</accession>
<reference evidence="1 2" key="1">
    <citation type="submission" date="2019-02" db="EMBL/GenBank/DDBJ databases">
        <title>Halieaceae_genomes.</title>
        <authorList>
            <person name="Li S.-H."/>
        </authorList>
    </citation>
    <scope>NUCLEOTIDE SEQUENCE [LARGE SCALE GENOMIC DNA]</scope>
    <source>
        <strain evidence="1 2">JH123</strain>
    </source>
</reference>
<evidence type="ECO:0000313" key="1">
    <source>
        <dbReference type="EMBL" id="UZP74039.1"/>
    </source>
</evidence>
<dbReference type="Gene3D" id="2.40.128.520">
    <property type="match status" value="1"/>
</dbReference>
<proteinExistence type="predicted"/>
<organism evidence="1 2">
    <name type="scientific">Candidatus Paraluminiphilus aquimaris</name>
    <dbReference type="NCBI Taxonomy" id="2518994"/>
    <lineage>
        <taxon>Bacteria</taxon>
        <taxon>Pseudomonadati</taxon>
        <taxon>Pseudomonadota</taxon>
        <taxon>Gammaproteobacteria</taxon>
        <taxon>Cellvibrionales</taxon>
        <taxon>Halieaceae</taxon>
        <taxon>Candidatus Paraluminiphilus</taxon>
    </lineage>
</organism>